<evidence type="ECO:0000313" key="3">
    <source>
        <dbReference type="Proteomes" id="UP000321595"/>
    </source>
</evidence>
<evidence type="ECO:0000313" key="2">
    <source>
        <dbReference type="EMBL" id="QED28802.1"/>
    </source>
</evidence>
<dbReference type="KEGG" id="bbae:FRD01_16465"/>
<sequence length="265" mass="30642">MSDQNTIEPEVDEELLELAQESTPSILRPLLMIGVIAMAFWVVSDWRAELEYFFSPEEPVAIGDVTEFAEKSADPDWKPEIPHNRYISLEGIPTQRSISSRYRYGRLVGGWVFIEETLTEEEMEKVALGEKDGEVDRTYFKGTGRVMEFAEVPGRYNGLREYYRSRYGVEFCETLTPEVRKTLEARRRDVIREGWKREYGENATPTEAEIEEIMTNNPLCQNAYLVQVGVAPKDHIWYAVASALFALFALVNFGLLIRWVRAFFR</sequence>
<proteinExistence type="predicted"/>
<dbReference type="AlphaFoldDB" id="A0A5B8XS67"/>
<feature type="transmembrane region" description="Helical" evidence="1">
    <location>
        <begin position="236"/>
        <end position="260"/>
    </location>
</feature>
<name>A0A5B8XS67_9DELT</name>
<keyword evidence="1" id="KW-1133">Transmembrane helix</keyword>
<dbReference type="Proteomes" id="UP000321595">
    <property type="component" value="Chromosome"/>
</dbReference>
<keyword evidence="1" id="KW-0812">Transmembrane</keyword>
<protein>
    <submittedName>
        <fullName evidence="2">Uncharacterized protein</fullName>
    </submittedName>
</protein>
<dbReference type="OrthoDB" id="5497048at2"/>
<keyword evidence="1" id="KW-0472">Membrane</keyword>
<dbReference type="EMBL" id="CP042467">
    <property type="protein sequence ID" value="QED28802.1"/>
    <property type="molecule type" value="Genomic_DNA"/>
</dbReference>
<accession>A0A5B8XS67</accession>
<reference evidence="2 3" key="1">
    <citation type="submission" date="2019-08" db="EMBL/GenBank/DDBJ databases">
        <authorList>
            <person name="Liang Q."/>
        </authorList>
    </citation>
    <scope>NUCLEOTIDE SEQUENCE [LARGE SCALE GENOMIC DNA]</scope>
    <source>
        <strain evidence="2 3">V1718</strain>
    </source>
</reference>
<gene>
    <name evidence="2" type="ORF">FRD01_16465</name>
</gene>
<organism evidence="2 3">
    <name type="scientific">Microvenator marinus</name>
    <dbReference type="NCBI Taxonomy" id="2600177"/>
    <lineage>
        <taxon>Bacteria</taxon>
        <taxon>Deltaproteobacteria</taxon>
        <taxon>Bradymonadales</taxon>
        <taxon>Microvenatoraceae</taxon>
        <taxon>Microvenator</taxon>
    </lineage>
</organism>
<keyword evidence="3" id="KW-1185">Reference proteome</keyword>
<dbReference type="RefSeq" id="WP_146961557.1">
    <property type="nucleotide sequence ID" value="NZ_CP042467.1"/>
</dbReference>
<evidence type="ECO:0000256" key="1">
    <source>
        <dbReference type="SAM" id="Phobius"/>
    </source>
</evidence>